<reference evidence="2 3" key="1">
    <citation type="submission" date="2018-08" db="EMBL/GenBank/DDBJ databases">
        <title>Genomic Encyclopedia of Archaeal and Bacterial Type Strains, Phase II (KMG-II): from individual species to whole genera.</title>
        <authorList>
            <person name="Goeker M."/>
        </authorList>
    </citation>
    <scope>NUCLEOTIDE SEQUENCE [LARGE SCALE GENOMIC DNA]</scope>
    <source>
        <strain evidence="2 3">DSM 45791</strain>
    </source>
</reference>
<dbReference type="RefSeq" id="WP_116177095.1">
    <property type="nucleotide sequence ID" value="NZ_CP144375.1"/>
</dbReference>
<evidence type="ECO:0000313" key="3">
    <source>
        <dbReference type="Proteomes" id="UP000256269"/>
    </source>
</evidence>
<dbReference type="AlphaFoldDB" id="A0A3E0HEF6"/>
<keyword evidence="1" id="KW-0812">Transmembrane</keyword>
<feature type="transmembrane region" description="Helical" evidence="1">
    <location>
        <begin position="66"/>
        <end position="87"/>
    </location>
</feature>
<evidence type="ECO:0000256" key="1">
    <source>
        <dbReference type="SAM" id="Phobius"/>
    </source>
</evidence>
<dbReference type="EMBL" id="QUNO01000009">
    <property type="protein sequence ID" value="REH43654.1"/>
    <property type="molecule type" value="Genomic_DNA"/>
</dbReference>
<dbReference type="OrthoDB" id="9967647at2"/>
<accession>A0A3E0HEF6</accession>
<comment type="caution">
    <text evidence="2">The sequence shown here is derived from an EMBL/GenBank/DDBJ whole genome shotgun (WGS) entry which is preliminary data.</text>
</comment>
<protein>
    <submittedName>
        <fullName evidence="2">Uncharacterized protein</fullName>
    </submittedName>
</protein>
<keyword evidence="3" id="KW-1185">Reference proteome</keyword>
<keyword evidence="1" id="KW-0472">Membrane</keyword>
<name>A0A3E0HEF6_9PSEU</name>
<sequence length="91" mass="9604">MSAEFGVEHAFGRVEAKLDAIANQVGGHGETLAKHDVRIGQTEADIRGIKAGLVGEQGHQRNGRQMLMASLASAGAGSFLTWLITALTTHH</sequence>
<evidence type="ECO:0000313" key="2">
    <source>
        <dbReference type="EMBL" id="REH43654.1"/>
    </source>
</evidence>
<organism evidence="2 3">
    <name type="scientific">Kutzneria buriramensis</name>
    <dbReference type="NCBI Taxonomy" id="1045776"/>
    <lineage>
        <taxon>Bacteria</taxon>
        <taxon>Bacillati</taxon>
        <taxon>Actinomycetota</taxon>
        <taxon>Actinomycetes</taxon>
        <taxon>Pseudonocardiales</taxon>
        <taxon>Pseudonocardiaceae</taxon>
        <taxon>Kutzneria</taxon>
    </lineage>
</organism>
<keyword evidence="1" id="KW-1133">Transmembrane helix</keyword>
<dbReference type="Proteomes" id="UP000256269">
    <property type="component" value="Unassembled WGS sequence"/>
</dbReference>
<gene>
    <name evidence="2" type="ORF">BCF44_109197</name>
</gene>
<proteinExistence type="predicted"/>